<dbReference type="SUPFAM" id="SSF49464">
    <property type="entry name" value="Carboxypeptidase regulatory domain-like"/>
    <property type="match status" value="1"/>
</dbReference>
<evidence type="ECO:0000256" key="11">
    <source>
        <dbReference type="RuleBase" id="RU003357"/>
    </source>
</evidence>
<name>A0ABY3YLZ1_9FLAO</name>
<keyword evidence="13" id="KW-0675">Receptor</keyword>
<evidence type="ECO:0000256" key="2">
    <source>
        <dbReference type="ARBA" id="ARBA00022448"/>
    </source>
</evidence>
<keyword evidence="7 11" id="KW-0798">TonB box</keyword>
<dbReference type="Pfam" id="PF07715">
    <property type="entry name" value="Plug"/>
    <property type="match status" value="1"/>
</dbReference>
<dbReference type="Pfam" id="PF07660">
    <property type="entry name" value="STN"/>
    <property type="match status" value="1"/>
</dbReference>
<comment type="subcellular location">
    <subcellularLocation>
        <location evidence="1 10">Cell outer membrane</location>
        <topology evidence="1 10">Multi-pass membrane protein</topology>
    </subcellularLocation>
</comment>
<dbReference type="SMART" id="SM00965">
    <property type="entry name" value="STN"/>
    <property type="match status" value="1"/>
</dbReference>
<evidence type="ECO:0000256" key="7">
    <source>
        <dbReference type="ARBA" id="ARBA00023077"/>
    </source>
</evidence>
<reference evidence="13 14" key="1">
    <citation type="journal article" date="2018" name="Int. J. Syst. Evol. Microbiol.">
        <title>Zhouia spongiae sp. nov., isolated from a marine sponge.</title>
        <authorList>
            <person name="Zhuang L."/>
            <person name="Lin B."/>
            <person name="Qin F."/>
            <person name="Luo L."/>
        </authorList>
    </citation>
    <scope>NUCLEOTIDE SEQUENCE [LARGE SCALE GENOMIC DNA]</scope>
    <source>
        <strain evidence="13 14">HN-Y44</strain>
    </source>
</reference>
<keyword evidence="3 10" id="KW-1134">Transmembrane beta strand</keyword>
<dbReference type="InterPro" id="IPR008969">
    <property type="entry name" value="CarboxyPept-like_regulatory"/>
</dbReference>
<organism evidence="13 14">
    <name type="scientific">Zhouia spongiae</name>
    <dbReference type="NCBI Taxonomy" id="2202721"/>
    <lineage>
        <taxon>Bacteria</taxon>
        <taxon>Pseudomonadati</taxon>
        <taxon>Bacteroidota</taxon>
        <taxon>Flavobacteriia</taxon>
        <taxon>Flavobacteriales</taxon>
        <taxon>Flavobacteriaceae</taxon>
        <taxon>Zhouia</taxon>
    </lineage>
</organism>
<evidence type="ECO:0000256" key="3">
    <source>
        <dbReference type="ARBA" id="ARBA00022452"/>
    </source>
</evidence>
<keyword evidence="4" id="KW-0406">Ion transport</keyword>
<evidence type="ECO:0000256" key="5">
    <source>
        <dbReference type="ARBA" id="ARBA00022692"/>
    </source>
</evidence>
<dbReference type="EMBL" id="CP094326">
    <property type="protein sequence ID" value="UNY98638.1"/>
    <property type="molecule type" value="Genomic_DNA"/>
</dbReference>
<dbReference type="Proteomes" id="UP000829476">
    <property type="component" value="Chromosome"/>
</dbReference>
<keyword evidence="9 10" id="KW-0998">Cell outer membrane</keyword>
<evidence type="ECO:0000256" key="8">
    <source>
        <dbReference type="ARBA" id="ARBA00023136"/>
    </source>
</evidence>
<dbReference type="InterPro" id="IPR023996">
    <property type="entry name" value="TonB-dep_OMP_SusC/RagA"/>
</dbReference>
<sequence length="1134" mass="124873">MKLTFVFLLVALFQTQAESRSEKRLSLNVTNQTLGAVFNEIERQTDYNFFYDTKVIDLNGRVDFKVSDMPVTKAINNLLDQAGISYKIVNNQIIISSQRLNPPNQKKEYEYQEHIVKGKVLDEYGTPLPGATIMQKGTRKGVSSDFNGNFSLAVDAPKVTLLVSYVGYKEKEVEAVSDTPEVIRLQASLSDLDEVVLIGYGKVRKEEVTGSVGTVSMENIKSIPPTVNLDNALQGQVSGLHVSSSNGQPGAAAKVRIRGTTSLFGSNQPLYVIDGIPVVPNGNIPAADNAAGGRLGDELNSQGLSTPIGNISIDNIESISVLKDASAAAIYGSRAANGVIIITTKQGMFNSKPAFEFNTTVSMQAPQTLDVLNAEQFRDVWTTAVENRGLSNSFSQSVLDGSYFGNANTNWEDEVSPGAPIATNYSFSVYGGSENTRYSTSLNVLSHDGAYENSKFNRYAYMLSLDTQFSERLKFGSKVNLSFTDQSSPDGGLTQLTYRFRPDLPVYNEDGTYSTSPTYFSDNPVARSKATNNNNTFMLLTSLFAEYEILDGLTYKPLIAVNYTNGNQDSFYPGFTFRGGWWPFTGGDGDGYAQESTSNFTKTLFENTLTYQKIFNEVHRLNVVAGASFERNKNKSLKSWGEGFPNSVLTNLSNATVYTDGSSYESEFGLVSYFTRVNYDFRNKYLLTLSGRIDGSSKFATDNKYAFFPAAAVAWRLSEENFLSGSKVVSDLKLRASAGRTGQQDFGPYAWRTLFANANYGGTPAIIMDQLGNDQLKWETTDQFDLGLDFTLWDGRVSGTMGYYLKNTKDALFSTITPGSTGFNRTIANIADTRNEGVEFEIRADLIRAKDFNWNINFNISKNKNSLTRINNDFKDENGFLTGFTGGGYLKEGSPIGLIYGYKSEGIFQSQETIDQLNAASPTGVYQHALTSPGDLRFKDITGPDGVPDGLVNLLDKQVIGDAQPELFGGFTNTFSYKGFSLSAFFTYSFGNDLNAFTLAQDTNFASTYVGENKTTSVLDAWSPENTSSTIPRIVYTDPNDNDRISSHYVYDASYIRLRTLNISYNLPAEVIEKIGFIDDLTLFCSGQNLLTITDYPGADPEATNLFNNDLSAGRDINRFPISKVFTTGLRIKF</sequence>
<dbReference type="SUPFAM" id="SSF56935">
    <property type="entry name" value="Porins"/>
    <property type="match status" value="1"/>
</dbReference>
<dbReference type="InterPro" id="IPR037066">
    <property type="entry name" value="Plug_dom_sf"/>
</dbReference>
<evidence type="ECO:0000259" key="12">
    <source>
        <dbReference type="SMART" id="SM00965"/>
    </source>
</evidence>
<evidence type="ECO:0000256" key="10">
    <source>
        <dbReference type="PROSITE-ProRule" id="PRU01360"/>
    </source>
</evidence>
<dbReference type="InterPro" id="IPR012910">
    <property type="entry name" value="Plug_dom"/>
</dbReference>
<dbReference type="InterPro" id="IPR023997">
    <property type="entry name" value="TonB-dep_OMP_SusC/RagA_CS"/>
</dbReference>
<evidence type="ECO:0000256" key="9">
    <source>
        <dbReference type="ARBA" id="ARBA00023237"/>
    </source>
</evidence>
<dbReference type="Gene3D" id="2.60.40.1120">
    <property type="entry name" value="Carboxypeptidase-like, regulatory domain"/>
    <property type="match status" value="1"/>
</dbReference>
<dbReference type="NCBIfam" id="TIGR04057">
    <property type="entry name" value="SusC_RagA_signa"/>
    <property type="match status" value="1"/>
</dbReference>
<keyword evidence="4" id="KW-0410">Iron transport</keyword>
<dbReference type="InterPro" id="IPR000531">
    <property type="entry name" value="Beta-barrel_TonB"/>
</dbReference>
<dbReference type="NCBIfam" id="TIGR04056">
    <property type="entry name" value="OMP_RagA_SusC"/>
    <property type="match status" value="1"/>
</dbReference>
<dbReference type="InterPro" id="IPR036942">
    <property type="entry name" value="Beta-barrel_TonB_sf"/>
</dbReference>
<dbReference type="Pfam" id="PF13715">
    <property type="entry name" value="CarbopepD_reg_2"/>
    <property type="match status" value="1"/>
</dbReference>
<keyword evidence="8 10" id="KW-0472">Membrane</keyword>
<dbReference type="Gene3D" id="2.170.130.10">
    <property type="entry name" value="TonB-dependent receptor, plug domain"/>
    <property type="match status" value="1"/>
</dbReference>
<evidence type="ECO:0000256" key="1">
    <source>
        <dbReference type="ARBA" id="ARBA00004571"/>
    </source>
</evidence>
<dbReference type="InterPro" id="IPR039426">
    <property type="entry name" value="TonB-dep_rcpt-like"/>
</dbReference>
<dbReference type="Gene3D" id="2.40.170.20">
    <property type="entry name" value="TonB-dependent receptor, beta-barrel domain"/>
    <property type="match status" value="1"/>
</dbReference>
<protein>
    <submittedName>
        <fullName evidence="13">TonB-dependent receptor</fullName>
    </submittedName>
</protein>
<evidence type="ECO:0000313" key="14">
    <source>
        <dbReference type="Proteomes" id="UP000829476"/>
    </source>
</evidence>
<evidence type="ECO:0000313" key="13">
    <source>
        <dbReference type="EMBL" id="UNY98638.1"/>
    </source>
</evidence>
<proteinExistence type="inferred from homology"/>
<feature type="domain" description="Secretin/TonB short N-terminal" evidence="12">
    <location>
        <begin position="47"/>
        <end position="98"/>
    </location>
</feature>
<gene>
    <name evidence="13" type="ORF">MQE36_16360</name>
</gene>
<evidence type="ECO:0000256" key="6">
    <source>
        <dbReference type="ARBA" id="ARBA00023004"/>
    </source>
</evidence>
<keyword evidence="14" id="KW-1185">Reference proteome</keyword>
<keyword evidence="6" id="KW-0408">Iron</keyword>
<dbReference type="RefSeq" id="WP_242937044.1">
    <property type="nucleotide sequence ID" value="NZ_CP094326.1"/>
</dbReference>
<dbReference type="PROSITE" id="PS52016">
    <property type="entry name" value="TONB_DEPENDENT_REC_3"/>
    <property type="match status" value="1"/>
</dbReference>
<evidence type="ECO:0000256" key="4">
    <source>
        <dbReference type="ARBA" id="ARBA00022496"/>
    </source>
</evidence>
<keyword evidence="5 10" id="KW-0812">Transmembrane</keyword>
<comment type="similarity">
    <text evidence="10 11">Belongs to the TonB-dependent receptor family.</text>
</comment>
<dbReference type="InterPro" id="IPR011662">
    <property type="entry name" value="Secretin/TonB_short_N"/>
</dbReference>
<keyword evidence="2 10" id="KW-0813">Transport</keyword>
<accession>A0ABY3YLZ1</accession>
<dbReference type="Pfam" id="PF00593">
    <property type="entry name" value="TonB_dep_Rec_b-barrel"/>
    <property type="match status" value="1"/>
</dbReference>